<dbReference type="PANTHER" id="PTHR21240:SF28">
    <property type="entry name" value="ISO-OROTATE DECARBOXYLASE (EUROFUNG)"/>
    <property type="match status" value="1"/>
</dbReference>
<gene>
    <name evidence="4" type="ORF">R1flu_021595</name>
</gene>
<protein>
    <recommendedName>
        <fullName evidence="3">Amidohydrolase-related domain-containing protein</fullName>
    </recommendedName>
</protein>
<comment type="similarity">
    <text evidence="2">Belongs to the metallo-dependent hydrolases superfamily.</text>
</comment>
<dbReference type="Proteomes" id="UP001605036">
    <property type="component" value="Unassembled WGS sequence"/>
</dbReference>
<dbReference type="EMBL" id="JBHFFA010000001">
    <property type="protein sequence ID" value="KAL2653467.1"/>
    <property type="molecule type" value="Genomic_DNA"/>
</dbReference>
<keyword evidence="1 2" id="KW-0456">Lyase</keyword>
<proteinExistence type="inferred from homology"/>
<comment type="caution">
    <text evidence="4">The sequence shown here is derived from an EMBL/GenBank/DDBJ whole genome shotgun (WGS) entry which is preliminary data.</text>
</comment>
<dbReference type="AlphaFoldDB" id="A0ABD1ZR13"/>
<reference evidence="4 5" key="1">
    <citation type="submission" date="2024-09" db="EMBL/GenBank/DDBJ databases">
        <title>Chromosome-scale assembly of Riccia fluitans.</title>
        <authorList>
            <person name="Paukszto L."/>
            <person name="Sawicki J."/>
            <person name="Karawczyk K."/>
            <person name="Piernik-Szablinska J."/>
            <person name="Szczecinska M."/>
            <person name="Mazdziarz M."/>
        </authorList>
    </citation>
    <scope>NUCLEOTIDE SEQUENCE [LARGE SCALE GENOMIC DNA]</scope>
    <source>
        <strain evidence="4">Rf_01</strain>
        <tissue evidence="4">Aerial parts of the thallus</tissue>
    </source>
</reference>
<evidence type="ECO:0000313" key="4">
    <source>
        <dbReference type="EMBL" id="KAL2653467.1"/>
    </source>
</evidence>
<dbReference type="InterPro" id="IPR032466">
    <property type="entry name" value="Metal_Hydrolase"/>
</dbReference>
<keyword evidence="5" id="KW-1185">Reference proteome</keyword>
<dbReference type="GO" id="GO:0016831">
    <property type="term" value="F:carboxy-lyase activity"/>
    <property type="evidence" value="ECO:0007669"/>
    <property type="project" value="UniProtKB-KW"/>
</dbReference>
<evidence type="ECO:0000313" key="5">
    <source>
        <dbReference type="Proteomes" id="UP001605036"/>
    </source>
</evidence>
<keyword evidence="2" id="KW-0210">Decarboxylase</keyword>
<evidence type="ECO:0000256" key="1">
    <source>
        <dbReference type="ARBA" id="ARBA00023239"/>
    </source>
</evidence>
<dbReference type="Gene3D" id="3.20.20.140">
    <property type="entry name" value="Metal-dependent hydrolases"/>
    <property type="match status" value="1"/>
</dbReference>
<dbReference type="SUPFAM" id="SSF51556">
    <property type="entry name" value="Metallo-dependent hydrolases"/>
    <property type="match status" value="1"/>
</dbReference>
<sequence length="276" mass="30254">MDLFNISFSVISVSTPGAVVKGLSIDQSRALARELNEYGYNLTKQYPKRFKFFATLTLPDVEGSVSETVYALDTLGAAGIIALASTSGELLGTPLYEALYAELDKRHAIVFVHPGQSPCPEEVEFTSNSTGLPPFTVDFLLDTTRAAVNLVFRNVTQKYPNIKFILAHSGGFLPFATTRIIGALQVLTGWPDSFILSQLQAFYVDTALSANRYALPSTLALLNTTQLTFGSDFPYAPSNRISQNALNLDQYIQDNLKKGALEQVRFKNAQDILSHV</sequence>
<dbReference type="InterPro" id="IPR006680">
    <property type="entry name" value="Amidohydro-rel"/>
</dbReference>
<evidence type="ECO:0000256" key="2">
    <source>
        <dbReference type="RuleBase" id="RU366045"/>
    </source>
</evidence>
<accession>A0ABD1ZR13</accession>
<dbReference type="Pfam" id="PF04909">
    <property type="entry name" value="Amidohydro_2"/>
    <property type="match status" value="1"/>
</dbReference>
<dbReference type="InterPro" id="IPR032465">
    <property type="entry name" value="ACMSD"/>
</dbReference>
<feature type="domain" description="Amidohydrolase-related" evidence="3">
    <location>
        <begin position="26"/>
        <end position="272"/>
    </location>
</feature>
<dbReference type="PANTHER" id="PTHR21240">
    <property type="entry name" value="2-AMINO-3-CARBOXYLMUCONATE-6-SEMIALDEHYDE DECARBOXYLASE"/>
    <property type="match status" value="1"/>
</dbReference>
<organism evidence="4 5">
    <name type="scientific">Riccia fluitans</name>
    <dbReference type="NCBI Taxonomy" id="41844"/>
    <lineage>
        <taxon>Eukaryota</taxon>
        <taxon>Viridiplantae</taxon>
        <taxon>Streptophyta</taxon>
        <taxon>Embryophyta</taxon>
        <taxon>Marchantiophyta</taxon>
        <taxon>Marchantiopsida</taxon>
        <taxon>Marchantiidae</taxon>
        <taxon>Marchantiales</taxon>
        <taxon>Ricciaceae</taxon>
        <taxon>Riccia</taxon>
    </lineage>
</organism>
<evidence type="ECO:0000259" key="3">
    <source>
        <dbReference type="Pfam" id="PF04909"/>
    </source>
</evidence>
<name>A0ABD1ZR13_9MARC</name>